<dbReference type="InterPro" id="IPR008928">
    <property type="entry name" value="6-hairpin_glycosidase_sf"/>
</dbReference>
<dbReference type="HOGENOM" id="CLU_037297_1_0_6"/>
<evidence type="ECO:0000256" key="6">
    <source>
        <dbReference type="ARBA" id="ARBA00023295"/>
    </source>
</evidence>
<dbReference type="EC" id="3.2.1.-" evidence="9"/>
<dbReference type="GO" id="GO:0030245">
    <property type="term" value="P:cellulose catabolic process"/>
    <property type="evidence" value="ECO:0007669"/>
    <property type="project" value="UniProtKB-KW"/>
</dbReference>
<dbReference type="PRINTS" id="PR00735">
    <property type="entry name" value="GLHYDRLASE8"/>
</dbReference>
<comment type="similarity">
    <text evidence="2 9">Belongs to the glycosyl hydrolase 8 (cellulase D) family.</text>
</comment>
<dbReference type="GO" id="GO:0008810">
    <property type="term" value="F:cellulase activity"/>
    <property type="evidence" value="ECO:0007669"/>
    <property type="project" value="UniProtKB-EC"/>
</dbReference>
<gene>
    <name evidence="11" type="ORF">Z042_20780</name>
</gene>
<evidence type="ECO:0000256" key="10">
    <source>
        <dbReference type="SAM" id="SignalP"/>
    </source>
</evidence>
<dbReference type="AlphaFoldDB" id="W0LHA5"/>
<evidence type="ECO:0000256" key="2">
    <source>
        <dbReference type="ARBA" id="ARBA00009209"/>
    </source>
</evidence>
<organism evidence="11 12">
    <name type="scientific">Chania multitudinisentens RB-25</name>
    <dbReference type="NCBI Taxonomy" id="1441930"/>
    <lineage>
        <taxon>Bacteria</taxon>
        <taxon>Pseudomonadati</taxon>
        <taxon>Pseudomonadota</taxon>
        <taxon>Gammaproteobacteria</taxon>
        <taxon>Enterobacterales</taxon>
        <taxon>Yersiniaceae</taxon>
        <taxon>Chania</taxon>
    </lineage>
</organism>
<feature type="active site" description="Nucleophile" evidence="8">
    <location>
        <position position="115"/>
    </location>
</feature>
<dbReference type="SUPFAM" id="SSF48208">
    <property type="entry name" value="Six-hairpin glycosidases"/>
    <property type="match status" value="1"/>
</dbReference>
<evidence type="ECO:0000256" key="4">
    <source>
        <dbReference type="ARBA" id="ARBA00022801"/>
    </source>
</evidence>
<evidence type="ECO:0000256" key="7">
    <source>
        <dbReference type="ARBA" id="ARBA00023326"/>
    </source>
</evidence>
<dbReference type="Pfam" id="PF01270">
    <property type="entry name" value="Glyco_hydro_8"/>
    <property type="match status" value="1"/>
</dbReference>
<keyword evidence="12" id="KW-1185">Reference proteome</keyword>
<dbReference type="InterPro" id="IPR019834">
    <property type="entry name" value="Glyco_hydro_8_CS"/>
</dbReference>
<evidence type="ECO:0000256" key="1">
    <source>
        <dbReference type="ARBA" id="ARBA00000966"/>
    </source>
</evidence>
<evidence type="ECO:0000256" key="8">
    <source>
        <dbReference type="PROSITE-ProRule" id="PRU10058"/>
    </source>
</evidence>
<dbReference type="STRING" id="1441930.Z042_20780"/>
<name>W0LHA5_9GAMM</name>
<evidence type="ECO:0000313" key="11">
    <source>
        <dbReference type="EMBL" id="AHG21774.1"/>
    </source>
</evidence>
<dbReference type="eggNOG" id="COG3405">
    <property type="taxonomic scope" value="Bacteria"/>
</dbReference>
<sequence length="340" mass="39096">MAKYTRAWFRLYILLVGLFFSCLAFAQNNNGWEQYKQRFLLSDGRVIDTGNRNISHSEGQGFAMLLAVYNNDQPAFERMWRWTNATLYRKDIGLFSWRYEPGKAIPITDKNNATDGDIFIAWALLEAGKKWNVREYLRSSSDIQRSLLRHTLIKYAGYNVMLPGVTGFRQANSITINPSYFVFPAWEAFYDYTHLLVWKNLNDDGIALIKKMSFGKAQIPTDWVTLFADGHMAPANGWPARFGFDAVRVPLYIHWYQDNSPALAPFVRFWQGYDRRAVPAWVDVLSGARSEYNQSPGMMAVRDLVLGAGGQLTNRLVSDEDYYSASLYLLAYWSVASQQR</sequence>
<dbReference type="EMBL" id="CP007044">
    <property type="protein sequence ID" value="AHG21774.1"/>
    <property type="molecule type" value="Genomic_DNA"/>
</dbReference>
<dbReference type="InterPro" id="IPR012341">
    <property type="entry name" value="6hp_glycosidase-like_sf"/>
</dbReference>
<reference evidence="11 12" key="1">
    <citation type="submission" date="2014-01" db="EMBL/GenBank/DDBJ databases">
        <title>Isolation of Serratia multitudinisentens RB-25 from Ex-Landfill site.</title>
        <authorList>
            <person name="Robson E.H.J."/>
        </authorList>
    </citation>
    <scope>NUCLEOTIDE SEQUENCE [LARGE SCALE GENOMIC DNA]</scope>
    <source>
        <strain evidence="11 12">RB-25</strain>
    </source>
</reference>
<dbReference type="PROSITE" id="PS00812">
    <property type="entry name" value="GLYCOSYL_HYDROL_F8"/>
    <property type="match status" value="1"/>
</dbReference>
<keyword evidence="6 9" id="KW-0326">Glycosidase</keyword>
<feature type="signal peptide" evidence="10">
    <location>
        <begin position="1"/>
        <end position="26"/>
    </location>
</feature>
<keyword evidence="7 9" id="KW-0119">Carbohydrate metabolism</keyword>
<proteinExistence type="inferred from homology"/>
<dbReference type="Proteomes" id="UP000019030">
    <property type="component" value="Chromosome"/>
</dbReference>
<dbReference type="PROSITE" id="PS51257">
    <property type="entry name" value="PROKAR_LIPOPROTEIN"/>
    <property type="match status" value="1"/>
</dbReference>
<evidence type="ECO:0000256" key="9">
    <source>
        <dbReference type="RuleBase" id="RU361167"/>
    </source>
</evidence>
<keyword evidence="4 9" id="KW-0378">Hydrolase</keyword>
<dbReference type="KEGG" id="sfo:Z042_20780"/>
<reference evidence="11 12" key="2">
    <citation type="submission" date="2015-03" db="EMBL/GenBank/DDBJ databases">
        <authorList>
            <person name="Chan K.-G."/>
        </authorList>
    </citation>
    <scope>NUCLEOTIDE SEQUENCE [LARGE SCALE GENOMIC DNA]</scope>
    <source>
        <strain evidence="11 12">RB-25</strain>
    </source>
</reference>
<keyword evidence="3 10" id="KW-0732">Signal</keyword>
<feature type="chain" id="PRO_5004792222" description="Glucanase" evidence="10">
    <location>
        <begin position="27"/>
        <end position="340"/>
    </location>
</feature>
<dbReference type="PATRIC" id="fig|1441930.4.peg.4102"/>
<dbReference type="Gene3D" id="1.50.10.10">
    <property type="match status" value="1"/>
</dbReference>
<evidence type="ECO:0000256" key="3">
    <source>
        <dbReference type="ARBA" id="ARBA00022729"/>
    </source>
</evidence>
<accession>W0LHA5</accession>
<keyword evidence="7 9" id="KW-0624">Polysaccharide degradation</keyword>
<evidence type="ECO:0000256" key="5">
    <source>
        <dbReference type="ARBA" id="ARBA00023001"/>
    </source>
</evidence>
<keyword evidence="5" id="KW-0136">Cellulose degradation</keyword>
<dbReference type="RefSeq" id="WP_024911709.1">
    <property type="nucleotide sequence ID" value="NZ_CP007044.2"/>
</dbReference>
<protein>
    <recommendedName>
        <fullName evidence="9">Glucanase</fullName>
        <ecNumber evidence="9">3.2.1.-</ecNumber>
    </recommendedName>
</protein>
<comment type="catalytic activity">
    <reaction evidence="1">
        <text>Endohydrolysis of (1-&gt;4)-beta-D-glucosidic linkages in cellulose, lichenin and cereal beta-D-glucans.</text>
        <dbReference type="EC" id="3.2.1.4"/>
    </reaction>
</comment>
<evidence type="ECO:0000313" key="12">
    <source>
        <dbReference type="Proteomes" id="UP000019030"/>
    </source>
</evidence>
<dbReference type="InterPro" id="IPR002037">
    <property type="entry name" value="Glyco_hydro_8"/>
</dbReference>